<dbReference type="Pfam" id="PF00082">
    <property type="entry name" value="Peptidase_S8"/>
    <property type="match status" value="1"/>
</dbReference>
<dbReference type="PROSITE" id="PS00138">
    <property type="entry name" value="SUBTILASE_SER"/>
    <property type="match status" value="1"/>
</dbReference>
<dbReference type="AlphaFoldDB" id="A0A0W4ZKY7"/>
<dbReference type="SUPFAM" id="SSF52743">
    <property type="entry name" value="Subtilisin-like"/>
    <property type="match status" value="1"/>
</dbReference>
<dbReference type="GeneID" id="28940845"/>
<evidence type="ECO:0000259" key="12">
    <source>
        <dbReference type="Pfam" id="PF21223"/>
    </source>
</evidence>
<dbReference type="InterPro" id="IPR022229">
    <property type="entry name" value="TPPII_Ig-like-2"/>
</dbReference>
<protein>
    <recommendedName>
        <fullName evidence="4">Tripeptidyl-peptidase 2</fullName>
        <ecNumber evidence="3">3.4.14.10</ecNumber>
    </recommendedName>
</protein>
<dbReference type="PRINTS" id="PR00723">
    <property type="entry name" value="SUBTILISIN"/>
</dbReference>
<dbReference type="InterPro" id="IPR015500">
    <property type="entry name" value="Peptidase_S8_subtilisin-rel"/>
</dbReference>
<keyword evidence="5" id="KW-0031">Aminopeptidase</keyword>
<dbReference type="EC" id="3.4.14.10" evidence="3"/>
<name>A0A0W4ZKY7_PNEJ7</name>
<dbReference type="PANTHER" id="PTHR43806">
    <property type="entry name" value="PEPTIDASE S8"/>
    <property type="match status" value="1"/>
</dbReference>
<dbReference type="InterPro" id="IPR048383">
    <property type="entry name" value="TPPII_Ig-like-1"/>
</dbReference>
<gene>
    <name evidence="14" type="ORF">T551_02327</name>
</gene>
<keyword evidence="8 9" id="KW-0720">Serine protease</keyword>
<dbReference type="STRING" id="1408657.A0A0W4ZKY7"/>
<dbReference type="InterPro" id="IPR000209">
    <property type="entry name" value="Peptidase_S8/S53_dom"/>
</dbReference>
<dbReference type="Gene3D" id="3.40.50.200">
    <property type="entry name" value="Peptidase S8/S53 domain"/>
    <property type="match status" value="2"/>
</dbReference>
<dbReference type="Pfam" id="PF21223">
    <property type="entry name" value="TPPII_Ig-like-1"/>
    <property type="match status" value="1"/>
</dbReference>
<evidence type="ECO:0000256" key="3">
    <source>
        <dbReference type="ARBA" id="ARBA00012462"/>
    </source>
</evidence>
<evidence type="ECO:0000259" key="11">
    <source>
        <dbReference type="Pfam" id="PF12580"/>
    </source>
</evidence>
<evidence type="ECO:0000313" key="15">
    <source>
        <dbReference type="Proteomes" id="UP000053447"/>
    </source>
</evidence>
<evidence type="ECO:0000256" key="6">
    <source>
        <dbReference type="ARBA" id="ARBA00022670"/>
    </source>
</evidence>
<reference evidence="15" key="1">
    <citation type="journal article" date="2016" name="Nat. Commun.">
        <title>Genome analysis of three Pneumocystis species reveals adaptation mechanisms to life exclusively in mammalian hosts.</title>
        <authorList>
            <person name="Ma L."/>
            <person name="Chen Z."/>
            <person name="Huang D.W."/>
            <person name="Kutty G."/>
            <person name="Ishihara M."/>
            <person name="Wang H."/>
            <person name="Abouelleil A."/>
            <person name="Bishop L."/>
            <person name="Davey E."/>
            <person name="Deng R."/>
            <person name="Deng X."/>
            <person name="Fan L."/>
            <person name="Fantoni G."/>
            <person name="Fitzgerald M."/>
            <person name="Gogineni E."/>
            <person name="Goldberg J.M."/>
            <person name="Handley G."/>
            <person name="Hu X."/>
            <person name="Huber C."/>
            <person name="Jiao X."/>
            <person name="Jones K."/>
            <person name="Levin J.Z."/>
            <person name="Liu Y."/>
            <person name="Macdonald P."/>
            <person name="Melnikov A."/>
            <person name="Raley C."/>
            <person name="Sassi M."/>
            <person name="Sherman B.T."/>
            <person name="Song X."/>
            <person name="Sykes S."/>
            <person name="Tran B."/>
            <person name="Walsh L."/>
            <person name="Xia Y."/>
            <person name="Yang J."/>
            <person name="Young S."/>
            <person name="Zeng Q."/>
            <person name="Zheng X."/>
            <person name="Stephens R."/>
            <person name="Nusbaum C."/>
            <person name="Birren B.W."/>
            <person name="Azadi P."/>
            <person name="Lempicki R.A."/>
            <person name="Cuomo C.A."/>
            <person name="Kovacs J.A."/>
        </authorList>
    </citation>
    <scope>NUCLEOTIDE SEQUENCE [LARGE SCALE GENOMIC DNA]</scope>
    <source>
        <strain evidence="15">RU7</strain>
    </source>
</reference>
<dbReference type="GO" id="GO:0004252">
    <property type="term" value="F:serine-type endopeptidase activity"/>
    <property type="evidence" value="ECO:0007669"/>
    <property type="project" value="UniProtKB-UniRule"/>
</dbReference>
<dbReference type="InterPro" id="IPR023828">
    <property type="entry name" value="Peptidase_S8_Ser-AS"/>
</dbReference>
<dbReference type="InterPro" id="IPR048384">
    <property type="entry name" value="TPPII_GBD"/>
</dbReference>
<feature type="active site" description="Charge relay system" evidence="9">
    <location>
        <position position="277"/>
    </location>
</feature>
<feature type="active site" description="Charge relay system" evidence="9">
    <location>
        <position position="463"/>
    </location>
</feature>
<evidence type="ECO:0000256" key="4">
    <source>
        <dbReference type="ARBA" id="ARBA00020244"/>
    </source>
</evidence>
<dbReference type="Pfam" id="PF12580">
    <property type="entry name" value="TPPII"/>
    <property type="match status" value="1"/>
</dbReference>
<comment type="catalytic activity">
    <reaction evidence="1">
        <text>Release of an N-terminal tripeptide from a polypeptide.</text>
        <dbReference type="EC" id="3.4.14.10"/>
    </reaction>
</comment>
<sequence length="1238" mass="140053">MDRFMPSSFSNDSLYTYPVGGLLPKDETESLQFLKKYPEYDGRGVVVAVLDTGIDPSAAGMQFTTDGKPKIIDIIDCSGGGDVDTTTLANVVDEGCMLSTIGLSGRMLKINKKWENSDGKWYLGIKRGYEIFPDSLVLRLKKERYDKFNQQHITFLASVQSKINKFKEEHKDENVLTKEELELKLDLQAQYDSLKDMMANYEDPGPVYDCLVWYDGKHWRAVVDTNEDGDLRDKRPMCDYRIEHHYEQFSKQDMLSYSVNIYDNGSVLSLVTLSASHGTHVSGIIGANHPNEPELNGVAPGVQLVSLKIGDIRLGTTETNQSLLRAAIAMINLKVDIANMSYGESTGINDSGIFIDFLRKTVIGKRDIIFVSSAGNSGPAVSTLGTPGGTTSGVISVGAYVTTSMMKAEYSILENVPEGGYTWTSRGPTTDGAKGVTIYAPGAAITSVPTYVLSRSQLMNGTSMSSPSACGGISLILSALKAQGIKYTPSRIYKAVENASKDVDDIMNVGFLQVEKSYEYFLQHREFLDQDFDFKIIVNNSYSDCRGIYLREYEETNRLYEVTVEVKPILKEEETLEKYNLELRLILISSKSWVKVPNYLLLNSSGRVFDIQVDPTGLPYGFHYTEITAYDTVVPRRKVFFIPVTICKPEPVLKPLISWKNIMLASGYIERKFISVPDGADYAKLRICVKKLTTPIKIFSHFTQLVPHLRLKETEYRFFLKLHENELILKSFKVFSGLTMEVCFANFWSSVGSGEIDVELEFHGLKLSSNKINLLSLGNSHSIKHLEAINTLAPEIFNPNLKLSSLKRSFYPSNSFIRPLGERDILPDSKTLFEMILTYSVKISEDTDATFVLPLSGSLYDSSFCFLSALYNKSKRLIQFGEINPKKVKLKNGEYTFKVQLIHDSISILEKVKNISLVVIQSLTDSKEISLSIFNDNITAFNREKSSDFKLKLKKGDRKRFVISTFIDSKDLPKDAKNGDQLVGRLYLEERMMKVENTGYHVEVSLVLESKESSLKEPNIIDLQIEVLNKLKDNEEKKKFLEDLLERFPNELSLLDIKLKTVLKSGSDKDVIDVINTIVDCVDLAKIMEYIKSEQFSESDITNEQKKEKEKLKLQKTIFFSALQEKAKVFGKTSDGIVSKEFNDAFEECKKWIVLPGNDYEFLILQIRRLISCKYFGSALRLILKLESDSSHDFSEIEISKIFELKNIILNNLNWSIWTVYQEKWKLIHNPPKGYVLF</sequence>
<dbReference type="PANTHER" id="PTHR43806:SF14">
    <property type="entry name" value="TRIPEPTIDYL-PEPTIDASE 2"/>
    <property type="match status" value="1"/>
</dbReference>
<evidence type="ECO:0000256" key="1">
    <source>
        <dbReference type="ARBA" id="ARBA00001910"/>
    </source>
</evidence>
<dbReference type="CDD" id="cd04857">
    <property type="entry name" value="Peptidases_S8_Tripeptidyl_Aminopeptidase_II"/>
    <property type="match status" value="1"/>
</dbReference>
<dbReference type="GO" id="GO:0006508">
    <property type="term" value="P:proteolysis"/>
    <property type="evidence" value="ECO:0007669"/>
    <property type="project" value="UniProtKB-KW"/>
</dbReference>
<feature type="domain" description="Tripeptidyl-peptidase II first Ig-like" evidence="12">
    <location>
        <begin position="534"/>
        <end position="646"/>
    </location>
</feature>
<dbReference type="OrthoDB" id="10256524at2759"/>
<dbReference type="PROSITE" id="PS00137">
    <property type="entry name" value="SUBTILASE_HIS"/>
    <property type="match status" value="1"/>
</dbReference>
<dbReference type="Gene3D" id="2.60.40.3170">
    <property type="match status" value="1"/>
</dbReference>
<keyword evidence="7 9" id="KW-0378">Hydrolase</keyword>
<feature type="domain" description="Tripeptidyl peptidase II second Ig-like" evidence="11">
    <location>
        <begin position="790"/>
        <end position="977"/>
    </location>
</feature>
<evidence type="ECO:0000256" key="5">
    <source>
        <dbReference type="ARBA" id="ARBA00022438"/>
    </source>
</evidence>
<dbReference type="InterPro" id="IPR036852">
    <property type="entry name" value="Peptidase_S8/S53_dom_sf"/>
</dbReference>
<evidence type="ECO:0000256" key="7">
    <source>
        <dbReference type="ARBA" id="ARBA00022801"/>
    </source>
</evidence>
<dbReference type="VEuPathDB" id="FungiDB:T551_02327"/>
<keyword evidence="6 9" id="KW-0645">Protease</keyword>
<feature type="active site" description="Charge relay system" evidence="9">
    <location>
        <position position="51"/>
    </location>
</feature>
<feature type="domain" description="Peptidase S8/S53" evidence="10">
    <location>
        <begin position="42"/>
        <end position="503"/>
    </location>
</feature>
<dbReference type="EMBL" id="LFWA01000010">
    <property type="protein sequence ID" value="KTW29053.1"/>
    <property type="molecule type" value="Genomic_DNA"/>
</dbReference>
<dbReference type="GO" id="GO:0004177">
    <property type="term" value="F:aminopeptidase activity"/>
    <property type="evidence" value="ECO:0007669"/>
    <property type="project" value="UniProtKB-KW"/>
</dbReference>
<dbReference type="RefSeq" id="XP_018229162.1">
    <property type="nucleotide sequence ID" value="XM_018374590.1"/>
</dbReference>
<dbReference type="InterPro" id="IPR046939">
    <property type="entry name" value="TPPII_C_sf"/>
</dbReference>
<dbReference type="GO" id="GO:0008240">
    <property type="term" value="F:tripeptidyl-peptidase activity"/>
    <property type="evidence" value="ECO:0007669"/>
    <property type="project" value="UniProtKB-EC"/>
</dbReference>
<evidence type="ECO:0000259" key="13">
    <source>
        <dbReference type="Pfam" id="PF21316"/>
    </source>
</evidence>
<dbReference type="Gene3D" id="1.25.40.710">
    <property type="match status" value="1"/>
</dbReference>
<organism evidence="14 15">
    <name type="scientific">Pneumocystis jirovecii (strain RU7)</name>
    <name type="common">Human pneumocystis pneumonia agent</name>
    <dbReference type="NCBI Taxonomy" id="1408657"/>
    <lineage>
        <taxon>Eukaryota</taxon>
        <taxon>Fungi</taxon>
        <taxon>Dikarya</taxon>
        <taxon>Ascomycota</taxon>
        <taxon>Taphrinomycotina</taxon>
        <taxon>Pneumocystomycetes</taxon>
        <taxon>Pneumocystaceae</taxon>
        <taxon>Pneumocystis</taxon>
    </lineage>
</organism>
<dbReference type="InterPro" id="IPR046940">
    <property type="entry name" value="TPPII_Ig-like_sf"/>
</dbReference>
<dbReference type="GO" id="GO:0005829">
    <property type="term" value="C:cytosol"/>
    <property type="evidence" value="ECO:0007669"/>
    <property type="project" value="TreeGrafter"/>
</dbReference>
<dbReference type="PROSITE" id="PS51892">
    <property type="entry name" value="SUBTILASE"/>
    <property type="match status" value="1"/>
</dbReference>
<evidence type="ECO:0000256" key="2">
    <source>
        <dbReference type="ARBA" id="ARBA00011073"/>
    </source>
</evidence>
<proteinExistence type="inferred from homology"/>
<keyword evidence="15" id="KW-1185">Reference proteome</keyword>
<feature type="domain" description="Tripeptidyl-peptidase II galactose-binding" evidence="13">
    <location>
        <begin position="667"/>
        <end position="752"/>
    </location>
</feature>
<comment type="similarity">
    <text evidence="2 9">Belongs to the peptidase S8 family.</text>
</comment>
<evidence type="ECO:0000313" key="14">
    <source>
        <dbReference type="EMBL" id="KTW29053.1"/>
    </source>
</evidence>
<evidence type="ECO:0000256" key="8">
    <source>
        <dbReference type="ARBA" id="ARBA00022825"/>
    </source>
</evidence>
<evidence type="ECO:0000256" key="9">
    <source>
        <dbReference type="PROSITE-ProRule" id="PRU01240"/>
    </source>
</evidence>
<dbReference type="Pfam" id="PF21316">
    <property type="entry name" value="TPPII_GBD"/>
    <property type="match status" value="1"/>
</dbReference>
<comment type="caution">
    <text evidence="14">The sequence shown here is derived from an EMBL/GenBank/DDBJ whole genome shotgun (WGS) entry which is preliminary data.</text>
</comment>
<dbReference type="FunFam" id="3.40.50.200:FF:000003">
    <property type="entry name" value="Tripeptidyl peptidase 2"/>
    <property type="match status" value="1"/>
</dbReference>
<dbReference type="Gene3D" id="2.20.25.690">
    <property type="match status" value="1"/>
</dbReference>
<dbReference type="InterPro" id="IPR050131">
    <property type="entry name" value="Peptidase_S8_subtilisin-like"/>
</dbReference>
<dbReference type="InterPro" id="IPR034051">
    <property type="entry name" value="TPP_II_domain"/>
</dbReference>
<dbReference type="InterPro" id="IPR022398">
    <property type="entry name" value="Peptidase_S8_His-AS"/>
</dbReference>
<dbReference type="eggNOG" id="KOG1114">
    <property type="taxonomic scope" value="Eukaryota"/>
</dbReference>
<evidence type="ECO:0000259" key="10">
    <source>
        <dbReference type="Pfam" id="PF00082"/>
    </source>
</evidence>
<dbReference type="Proteomes" id="UP000053447">
    <property type="component" value="Unassembled WGS sequence"/>
</dbReference>
<accession>A0A0W4ZKY7</accession>